<dbReference type="GO" id="GO:0035494">
    <property type="term" value="P:SNARE complex disassembly"/>
    <property type="evidence" value="ECO:0000318"/>
    <property type="project" value="GO_Central"/>
</dbReference>
<sequence>MDNSGKEAERKVKNSQSFFSGLFGGSSKIEEACEIYARAANMFKMAKNWSAAGSAFCQAAQLHLQLQSKHDAATCFVDAGNAFKKADPQEAINCLMRAIEIYTDMGRFTIAAKHHISIAEIYETELVDIEKAIAHYEQSADYYKGEESNSSANKCLLKVAGYAAQLEQYQKAIDIYEQVGTNAMDSPLLKYSAKDYFFKAALCHFCIDMLNAKLAVQKYEELFPAFSDSRECKLMKKLLEAHEEQNVDSYTEAVKEYDSISRLDQWLTTMLLRIKKTIQGDEETCAKPRRAPAPVSLPRPLSPGQALQRGSPCEPRERGARDPGCEPFPPPTEDSTATPRAQHCFRGPRGRAHWPDGHPLFSLHPSPPALYLSPQSCSSPPRHTGSLAGSLAQACSLWVLPGVGVRIQPHLSQPAESWSRCLVSSSPPSSLAELWVHVATVIRSHCWGGSGSFPPPRTGSPLPPAAPTSQDGPSPGAARVVPMPTPPSPPCASRWWWWEAAATRGRK</sequence>
<comment type="subcellular location">
    <subcellularLocation>
        <location evidence="1">Membrane</location>
        <topology evidence="1">Peripheral membrane protein</topology>
    </subcellularLocation>
</comment>
<dbReference type="AlphaFoldDB" id="F6Q334"/>
<feature type="region of interest" description="Disordered" evidence="8">
    <location>
        <begin position="453"/>
        <end position="492"/>
    </location>
</feature>
<dbReference type="GO" id="GO:0010807">
    <property type="term" value="P:regulation of synaptic vesicle priming"/>
    <property type="evidence" value="ECO:0000318"/>
    <property type="project" value="GO_Central"/>
</dbReference>
<keyword evidence="10" id="KW-1185">Reference proteome</keyword>
<dbReference type="GeneTree" id="ENSGT00390000005826"/>
<evidence type="ECO:0000313" key="11">
    <source>
        <dbReference type="VGNC" id="VGNC:31881"/>
    </source>
</evidence>
<gene>
    <name evidence="9 11" type="primary">NAPA</name>
</gene>
<dbReference type="VGNC" id="VGNC:31881">
    <property type="gene designation" value="NAPA"/>
</dbReference>
<feature type="compositionally biased region" description="Pro residues" evidence="8">
    <location>
        <begin position="453"/>
        <end position="466"/>
    </location>
</feature>
<name>F6Q334_BOVIN</name>
<dbReference type="Gene3D" id="1.25.40.10">
    <property type="entry name" value="Tetratricopeptide repeat domain"/>
    <property type="match status" value="1"/>
</dbReference>
<keyword evidence="7" id="KW-0175">Coiled coil</keyword>
<dbReference type="OrthoDB" id="9984275at2759"/>
<dbReference type="Reactome" id="R-BTA-6811440">
    <property type="pathway name" value="Retrograde transport at the Trans-Golgi-Network"/>
</dbReference>
<dbReference type="Reactome" id="R-BTA-6811434">
    <property type="pathway name" value="COPI-dependent Golgi-to-ER retrograde traffic"/>
</dbReference>
<dbReference type="PRINTS" id="PR00448">
    <property type="entry name" value="NSFATTACHMNT"/>
</dbReference>
<dbReference type="GO" id="GO:0035249">
    <property type="term" value="P:synaptic transmission, glutamatergic"/>
    <property type="evidence" value="ECO:0000318"/>
    <property type="project" value="GO_Central"/>
</dbReference>
<dbReference type="PANTHER" id="PTHR13768:SF23">
    <property type="entry name" value="ALPHA-SOLUBLE NSF ATTACHMENT PROTEIN"/>
    <property type="match status" value="1"/>
</dbReference>
<feature type="region of interest" description="Disordered" evidence="8">
    <location>
        <begin position="282"/>
        <end position="349"/>
    </location>
</feature>
<reference evidence="9" key="3">
    <citation type="submission" date="2025-09" db="UniProtKB">
        <authorList>
            <consortium name="Ensembl"/>
        </authorList>
    </citation>
    <scope>IDENTIFICATION</scope>
    <source>
        <strain evidence="9">Hereford</strain>
    </source>
</reference>
<keyword evidence="6" id="KW-0472">Membrane</keyword>
<evidence type="ECO:0000313" key="9">
    <source>
        <dbReference type="Ensembl" id="ENSBTAP00000017397.7"/>
    </source>
</evidence>
<dbReference type="GO" id="GO:0019905">
    <property type="term" value="F:syntaxin binding"/>
    <property type="evidence" value="ECO:0000318"/>
    <property type="project" value="GO_Central"/>
</dbReference>
<evidence type="ECO:0000256" key="5">
    <source>
        <dbReference type="ARBA" id="ARBA00022927"/>
    </source>
</evidence>
<dbReference type="CDD" id="cd15832">
    <property type="entry name" value="SNAP"/>
    <property type="match status" value="1"/>
</dbReference>
<evidence type="ECO:0000256" key="3">
    <source>
        <dbReference type="ARBA" id="ARBA00022448"/>
    </source>
</evidence>
<accession>F6Q334</accession>
<dbReference type="Reactome" id="R-BTA-6807878">
    <property type="pathway name" value="COPI-mediated anterograde transport"/>
</dbReference>
<evidence type="ECO:0000256" key="4">
    <source>
        <dbReference type="ARBA" id="ARBA00022892"/>
    </source>
</evidence>
<feature type="coiled-coil region" evidence="7">
    <location>
        <begin position="119"/>
        <end position="179"/>
    </location>
</feature>
<dbReference type="GO" id="GO:0006886">
    <property type="term" value="P:intracellular protein transport"/>
    <property type="evidence" value="ECO:0000318"/>
    <property type="project" value="GO_Central"/>
</dbReference>
<dbReference type="Pfam" id="PF14938">
    <property type="entry name" value="SNAP"/>
    <property type="match status" value="1"/>
</dbReference>
<keyword evidence="3" id="KW-0813">Transport</keyword>
<reference evidence="9" key="1">
    <citation type="submission" date="2018-03" db="EMBL/GenBank/DDBJ databases">
        <title>ARS-UCD1.2.</title>
        <authorList>
            <person name="Rosen B.D."/>
            <person name="Bickhart D.M."/>
            <person name="Koren S."/>
            <person name="Schnabel R.D."/>
            <person name="Hall R."/>
            <person name="Zimin A."/>
            <person name="Dreischer C."/>
            <person name="Schultheiss S."/>
            <person name="Schroeder S.G."/>
            <person name="Elsik C.G."/>
            <person name="Couldrey C."/>
            <person name="Liu G.E."/>
            <person name="Van Tassell C.P."/>
            <person name="Phillippy A.M."/>
            <person name="Smith T.P.L."/>
            <person name="Medrano J.F."/>
        </authorList>
    </citation>
    <scope>NUCLEOTIDE SEQUENCE [LARGE SCALE GENOMIC DNA]</scope>
    <source>
        <strain evidence="9">Hereford</strain>
    </source>
</reference>
<dbReference type="Reactome" id="R-BTA-6811438">
    <property type="pathway name" value="Intra-Golgi traffic"/>
</dbReference>
<evidence type="ECO:0000256" key="7">
    <source>
        <dbReference type="SAM" id="Coils"/>
    </source>
</evidence>
<dbReference type="FunFam" id="1.25.40.10:FF:000028">
    <property type="entry name" value="beta-soluble NSF attachment protein-like isoform X1"/>
    <property type="match status" value="1"/>
</dbReference>
<feature type="compositionally biased region" description="Basic and acidic residues" evidence="8">
    <location>
        <begin position="314"/>
        <end position="324"/>
    </location>
</feature>
<dbReference type="SUPFAM" id="SSF48452">
    <property type="entry name" value="TPR-like"/>
    <property type="match status" value="1"/>
</dbReference>
<dbReference type="InterPro" id="IPR011990">
    <property type="entry name" value="TPR-like_helical_dom_sf"/>
</dbReference>
<dbReference type="GlyGen" id="F6Q334">
    <property type="glycosylation" value="1 site"/>
</dbReference>
<evidence type="ECO:0000256" key="2">
    <source>
        <dbReference type="ARBA" id="ARBA00010050"/>
    </source>
</evidence>
<dbReference type="Proteomes" id="UP000009136">
    <property type="component" value="Chromosome 18"/>
</dbReference>
<keyword evidence="5" id="KW-0653">Protein transport</keyword>
<evidence type="ECO:0000256" key="8">
    <source>
        <dbReference type="SAM" id="MobiDB-lite"/>
    </source>
</evidence>
<proteinExistence type="inferred from homology"/>
<keyword evidence="4" id="KW-0931">ER-Golgi transport</keyword>
<comment type="similarity">
    <text evidence="2">Belongs to the SNAP family.</text>
</comment>
<dbReference type="GO" id="GO:0045202">
    <property type="term" value="C:synapse"/>
    <property type="evidence" value="ECO:0007669"/>
    <property type="project" value="GOC"/>
</dbReference>
<dbReference type="InParanoid" id="F6Q334"/>
<evidence type="ECO:0000256" key="1">
    <source>
        <dbReference type="ARBA" id="ARBA00004170"/>
    </source>
</evidence>
<dbReference type="Reactome" id="R-BTA-204005">
    <property type="pathway name" value="COPII-mediated vesicle transport"/>
</dbReference>
<dbReference type="InterPro" id="IPR000744">
    <property type="entry name" value="NSF_attach"/>
</dbReference>
<dbReference type="Reactome" id="R-BTA-432722">
    <property type="pathway name" value="Golgi Associated Vesicle Biogenesis"/>
</dbReference>
<reference evidence="9" key="2">
    <citation type="submission" date="2025-08" db="UniProtKB">
        <authorList>
            <consortium name="Ensembl"/>
        </authorList>
    </citation>
    <scope>IDENTIFICATION</scope>
    <source>
        <strain evidence="9">Hereford</strain>
    </source>
</reference>
<protein>
    <submittedName>
        <fullName evidence="9">NSF attachment protein alpha</fullName>
    </submittedName>
</protein>
<organism evidence="9 10">
    <name type="scientific">Bos taurus</name>
    <name type="common">Bovine</name>
    <dbReference type="NCBI Taxonomy" id="9913"/>
    <lineage>
        <taxon>Eukaryota</taxon>
        <taxon>Metazoa</taxon>
        <taxon>Chordata</taxon>
        <taxon>Craniata</taxon>
        <taxon>Vertebrata</taxon>
        <taxon>Euteleostomi</taxon>
        <taxon>Mammalia</taxon>
        <taxon>Eutheria</taxon>
        <taxon>Laurasiatheria</taxon>
        <taxon>Artiodactyla</taxon>
        <taxon>Ruminantia</taxon>
        <taxon>Pecora</taxon>
        <taxon>Bovidae</taxon>
        <taxon>Bovinae</taxon>
        <taxon>Bos</taxon>
    </lineage>
</organism>
<dbReference type="Bgee" id="ENSBTAG00000013084">
    <property type="expression patterns" value="Expressed in retina and 104 other cell types or tissues"/>
</dbReference>
<dbReference type="GO" id="GO:0005483">
    <property type="term" value="F:soluble NSF attachment protein activity"/>
    <property type="evidence" value="ECO:0000318"/>
    <property type="project" value="GO_Central"/>
</dbReference>
<dbReference type="FunCoup" id="F6Q334">
    <property type="interactions" value="4121"/>
</dbReference>
<dbReference type="Ensembl" id="ENSBTAT00000017397.7">
    <property type="protein sequence ID" value="ENSBTAP00000017397.7"/>
    <property type="gene ID" value="ENSBTAG00000013084.7"/>
</dbReference>
<evidence type="ECO:0000313" key="10">
    <source>
        <dbReference type="Proteomes" id="UP000009136"/>
    </source>
</evidence>
<dbReference type="GO" id="GO:0070044">
    <property type="term" value="C:synaptobrevin 2-SNAP-25-syntaxin-1a complex"/>
    <property type="evidence" value="ECO:0000318"/>
    <property type="project" value="GO_Central"/>
</dbReference>
<dbReference type="PANTHER" id="PTHR13768">
    <property type="entry name" value="SOLUBLE NSF ATTACHMENT PROTEIN SNAP"/>
    <property type="match status" value="1"/>
</dbReference>
<evidence type="ECO:0000256" key="6">
    <source>
        <dbReference type="ARBA" id="ARBA00023136"/>
    </source>
</evidence>
<dbReference type="VEuPathDB" id="HostDB:ENSBTAG00000013084"/>